<name>A0AAN7QGV4_9COLE</name>
<dbReference type="Gene3D" id="1.10.1530.10">
    <property type="match status" value="1"/>
</dbReference>
<dbReference type="AlphaFoldDB" id="A0AAN7QGV4"/>
<proteinExistence type="inferred from homology"/>
<evidence type="ECO:0008006" key="5">
    <source>
        <dbReference type="Google" id="ProtNLM"/>
    </source>
</evidence>
<evidence type="ECO:0000256" key="2">
    <source>
        <dbReference type="ARBA" id="ARBA00023002"/>
    </source>
</evidence>
<dbReference type="Pfam" id="PF02615">
    <property type="entry name" value="Ldh_2"/>
    <property type="match status" value="1"/>
</dbReference>
<keyword evidence="4" id="KW-1185">Reference proteome</keyword>
<dbReference type="InterPro" id="IPR043143">
    <property type="entry name" value="Mal/L-sulf/L-lact_DH-like_NADP"/>
</dbReference>
<accession>A0AAN7QGV4</accession>
<dbReference type="SUPFAM" id="SSF89733">
    <property type="entry name" value="L-sulfolactate dehydrogenase-like"/>
    <property type="match status" value="1"/>
</dbReference>
<dbReference type="InterPro" id="IPR036111">
    <property type="entry name" value="Mal/L-sulfo/L-lacto_DH-like_sf"/>
</dbReference>
<protein>
    <recommendedName>
        <fullName evidence="5">Malate dehydrogenase</fullName>
    </recommendedName>
</protein>
<dbReference type="PANTHER" id="PTHR11091">
    <property type="entry name" value="OXIDOREDUCTASE-RELATED"/>
    <property type="match status" value="1"/>
</dbReference>
<dbReference type="GO" id="GO:0016491">
    <property type="term" value="F:oxidoreductase activity"/>
    <property type="evidence" value="ECO:0007669"/>
    <property type="project" value="UniProtKB-KW"/>
</dbReference>
<dbReference type="InterPro" id="IPR003767">
    <property type="entry name" value="Malate/L-lactate_DH-like"/>
</dbReference>
<keyword evidence="2" id="KW-0560">Oxidoreductase</keyword>
<sequence>MPTETTTILVNQFLSVHFDSVQRVLNTRTMSTDAAETPLTSVKEARRFMIDCLKAVDTPTEHAEAMADLLVEADYRGIFSHGMNRLGMYVNDVKAGACDAKAVPKILQETPATAWVDGQNGLGAVVGNFCMSLAIEKAKNVGVGWVCAKGSNHYGIAGMYSMMALERGLLGMSFTNTSPFMSPTRSKKAALGTNPLTLAAPGENGESFILDMATTTVAVGKIEMQKRKDEPIPHGWAQDSEGESTTDAFEAYDVGCLMPLGGREITSGYKGYGLGMLVEIFCGILSGSLYGPYIRKWGSTADVANLGQCFIAIDPKCFAPGFECRMSDLMNYLHNMEPADPSKPVLVAGDPEKAYKVLVDKAGGIRYIKNQLDTCLQLAKELNVVPLQHLQHTCDC</sequence>
<evidence type="ECO:0000313" key="3">
    <source>
        <dbReference type="EMBL" id="KAK4877338.1"/>
    </source>
</evidence>
<comment type="caution">
    <text evidence="3">The sequence shown here is derived from an EMBL/GenBank/DDBJ whole genome shotgun (WGS) entry which is preliminary data.</text>
</comment>
<dbReference type="Gene3D" id="3.30.1370.60">
    <property type="entry name" value="Hypothetical oxidoreductase yiak, domain 2"/>
    <property type="match status" value="1"/>
</dbReference>
<evidence type="ECO:0000256" key="1">
    <source>
        <dbReference type="ARBA" id="ARBA00006056"/>
    </source>
</evidence>
<gene>
    <name evidence="3" type="ORF">RN001_009844</name>
</gene>
<organism evidence="3 4">
    <name type="scientific">Aquatica leii</name>
    <dbReference type="NCBI Taxonomy" id="1421715"/>
    <lineage>
        <taxon>Eukaryota</taxon>
        <taxon>Metazoa</taxon>
        <taxon>Ecdysozoa</taxon>
        <taxon>Arthropoda</taxon>
        <taxon>Hexapoda</taxon>
        <taxon>Insecta</taxon>
        <taxon>Pterygota</taxon>
        <taxon>Neoptera</taxon>
        <taxon>Endopterygota</taxon>
        <taxon>Coleoptera</taxon>
        <taxon>Polyphaga</taxon>
        <taxon>Elateriformia</taxon>
        <taxon>Elateroidea</taxon>
        <taxon>Lampyridae</taxon>
        <taxon>Luciolinae</taxon>
        <taxon>Aquatica</taxon>
    </lineage>
</organism>
<dbReference type="PANTHER" id="PTHR11091:SF0">
    <property type="entry name" value="MALATE DEHYDROGENASE"/>
    <property type="match status" value="1"/>
</dbReference>
<dbReference type="InterPro" id="IPR043144">
    <property type="entry name" value="Mal/L-sulf/L-lact_DH-like_ah"/>
</dbReference>
<dbReference type="Proteomes" id="UP001353858">
    <property type="component" value="Unassembled WGS sequence"/>
</dbReference>
<dbReference type="EMBL" id="JARPUR010000004">
    <property type="protein sequence ID" value="KAK4877338.1"/>
    <property type="molecule type" value="Genomic_DNA"/>
</dbReference>
<reference evidence="4" key="1">
    <citation type="submission" date="2023-01" db="EMBL/GenBank/DDBJ databases">
        <title>Key to firefly adult light organ development and bioluminescence: homeobox transcription factors regulate luciferase expression and transportation to peroxisome.</title>
        <authorList>
            <person name="Fu X."/>
        </authorList>
    </citation>
    <scope>NUCLEOTIDE SEQUENCE [LARGE SCALE GENOMIC DNA]</scope>
</reference>
<comment type="similarity">
    <text evidence="1">Belongs to the LDH2/MDH2 oxidoreductase family.</text>
</comment>
<evidence type="ECO:0000313" key="4">
    <source>
        <dbReference type="Proteomes" id="UP001353858"/>
    </source>
</evidence>